<feature type="chain" id="PRO_5039551650" evidence="1">
    <location>
        <begin position="33"/>
        <end position="429"/>
    </location>
</feature>
<dbReference type="HOGENOM" id="CLU_023257_0_1_11"/>
<protein>
    <submittedName>
        <fullName evidence="2">Amidohydrolase</fullName>
    </submittedName>
</protein>
<dbReference type="eggNOG" id="COG1473">
    <property type="taxonomic scope" value="Bacteria"/>
</dbReference>
<dbReference type="Pfam" id="PF01546">
    <property type="entry name" value="Peptidase_M20"/>
    <property type="match status" value="1"/>
</dbReference>
<name>D3PYE6_STANL</name>
<accession>D3PYE6</accession>
<dbReference type="SUPFAM" id="SSF53187">
    <property type="entry name" value="Zn-dependent exopeptidases"/>
    <property type="match status" value="1"/>
</dbReference>
<proteinExistence type="predicted"/>
<keyword evidence="1" id="KW-0732">Signal</keyword>
<dbReference type="InterPro" id="IPR017439">
    <property type="entry name" value="Amidohydrolase"/>
</dbReference>
<evidence type="ECO:0000256" key="1">
    <source>
        <dbReference type="SAM" id="SignalP"/>
    </source>
</evidence>
<keyword evidence="3" id="KW-1185">Reference proteome</keyword>
<dbReference type="Gene3D" id="3.30.70.360">
    <property type="match status" value="1"/>
</dbReference>
<dbReference type="OrthoDB" id="9777385at2"/>
<dbReference type="InterPro" id="IPR002933">
    <property type="entry name" value="Peptidase_M20"/>
</dbReference>
<sequence>MNPSRSKLSRRTVLGGAVIGGAGAVLATSAFASADPAVGNGVQDDIDDVTAELESGLIALRRDLHAHAEPSGEERRTAATVAKRLRAAGLTVKTGIGGFGVVGVLKGAKPGRTVAYRADMDAVSPEDQVGGGTKVEHLCGHDIHTTVGVGVAEVLARLRKRLHGTVVFVFQPAEESLAGARAMLDDGVLKKYRPKEIHALHCGPMWAGQFGVLPGTGMAGQDRPRITLTGPDAAAQAERLVGDLMGLSTVGFPENPADLEQLVEDMLTPDGPLERFVTLFARASEPDADGKVTVQAGYRAWPDGRNPEIRERVAQIAASYDGAEVSYPEPTYPAMIVPEKDGHAVKRHLRRVFGDDAVLRVYAPVPFSGEDFAYFLNEIPGTYSYLGVGKPDAGIETSYPHFGSFDPDEKAIAVGVRGMAGWLAKRCRD</sequence>
<dbReference type="PANTHER" id="PTHR11014:SF63">
    <property type="entry name" value="METALLOPEPTIDASE, PUTATIVE (AFU_ORTHOLOGUE AFUA_6G09600)-RELATED"/>
    <property type="match status" value="1"/>
</dbReference>
<dbReference type="Proteomes" id="UP000000844">
    <property type="component" value="Chromosome"/>
</dbReference>
<organism evidence="2 3">
    <name type="scientific">Stackebrandtia nassauensis (strain DSM 44728 / CIP 108903 / NRRL B-16338 / NBRC 102104 / LLR-40K-21)</name>
    <dbReference type="NCBI Taxonomy" id="446470"/>
    <lineage>
        <taxon>Bacteria</taxon>
        <taxon>Bacillati</taxon>
        <taxon>Actinomycetota</taxon>
        <taxon>Actinomycetes</taxon>
        <taxon>Glycomycetales</taxon>
        <taxon>Glycomycetaceae</taxon>
        <taxon>Stackebrandtia</taxon>
    </lineage>
</organism>
<dbReference type="InterPro" id="IPR006311">
    <property type="entry name" value="TAT_signal"/>
</dbReference>
<dbReference type="KEGG" id="sna:Snas_1817"/>
<gene>
    <name evidence="2" type="ordered locus">Snas_1817</name>
</gene>
<feature type="signal peptide" evidence="1">
    <location>
        <begin position="1"/>
        <end position="32"/>
    </location>
</feature>
<dbReference type="Gene3D" id="3.40.630.10">
    <property type="entry name" value="Zn peptidases"/>
    <property type="match status" value="1"/>
</dbReference>
<dbReference type="GO" id="GO:0016787">
    <property type="term" value="F:hydrolase activity"/>
    <property type="evidence" value="ECO:0007669"/>
    <property type="project" value="UniProtKB-KW"/>
</dbReference>
<dbReference type="PANTHER" id="PTHR11014">
    <property type="entry name" value="PEPTIDASE M20 FAMILY MEMBER"/>
    <property type="match status" value="1"/>
</dbReference>
<dbReference type="RefSeq" id="WP_013017084.1">
    <property type="nucleotide sequence ID" value="NC_013947.1"/>
</dbReference>
<dbReference type="AlphaFoldDB" id="D3PYE6"/>
<dbReference type="EMBL" id="CP001778">
    <property type="protein sequence ID" value="ADD41513.1"/>
    <property type="molecule type" value="Genomic_DNA"/>
</dbReference>
<evidence type="ECO:0000313" key="2">
    <source>
        <dbReference type="EMBL" id="ADD41513.1"/>
    </source>
</evidence>
<keyword evidence="2" id="KW-0378">Hydrolase</keyword>
<reference evidence="2 3" key="1">
    <citation type="journal article" date="2009" name="Stand. Genomic Sci.">
        <title>Complete genome sequence of Stackebrandtia nassauensis type strain (LLR-40K-21).</title>
        <authorList>
            <person name="Munk C."/>
            <person name="Lapidus A."/>
            <person name="Copeland A."/>
            <person name="Jando M."/>
            <person name="Mayilraj S."/>
            <person name="Glavina Del Rio T."/>
            <person name="Nolan M."/>
            <person name="Chen F."/>
            <person name="Lucas S."/>
            <person name="Tice H."/>
            <person name="Cheng J.F."/>
            <person name="Han C."/>
            <person name="Detter J.C."/>
            <person name="Bruce D."/>
            <person name="Goodwin L."/>
            <person name="Chain P."/>
            <person name="Pitluck S."/>
            <person name="Goker M."/>
            <person name="Ovchinikova G."/>
            <person name="Pati A."/>
            <person name="Ivanova N."/>
            <person name="Mavromatis K."/>
            <person name="Chen A."/>
            <person name="Palaniappan K."/>
            <person name="Land M."/>
            <person name="Hauser L."/>
            <person name="Chang Y.J."/>
            <person name="Jeffries C.D."/>
            <person name="Bristow J."/>
            <person name="Eisen J.A."/>
            <person name="Markowitz V."/>
            <person name="Hugenholtz P."/>
            <person name="Kyrpides N.C."/>
            <person name="Klenk H.P."/>
        </authorList>
    </citation>
    <scope>NUCLEOTIDE SEQUENCE [LARGE SCALE GENOMIC DNA]</scope>
    <source>
        <strain evidence="3">DSM 44728 / CIP 108903 / NRRL B-16338 / NBRC 102104 / LLR-40K-21</strain>
    </source>
</reference>
<dbReference type="PROSITE" id="PS51318">
    <property type="entry name" value="TAT"/>
    <property type="match status" value="1"/>
</dbReference>
<evidence type="ECO:0000313" key="3">
    <source>
        <dbReference type="Proteomes" id="UP000000844"/>
    </source>
</evidence>
<dbReference type="STRING" id="446470.Snas_1817"/>